<gene>
    <name evidence="5" type="ORF">SAMN04489713_11820</name>
</gene>
<dbReference type="PANTHER" id="PTHR46332:SF5">
    <property type="entry name" value="ASPARTATE BETA-HYDROXYLASE DOMAIN CONTAINING 2"/>
    <property type="match status" value="1"/>
</dbReference>
<dbReference type="PANTHER" id="PTHR46332">
    <property type="entry name" value="ASPARTATE BETA-HYDROXYLASE DOMAIN-CONTAINING PROTEIN 2"/>
    <property type="match status" value="1"/>
</dbReference>
<protein>
    <submittedName>
        <fullName evidence="5">Beta-hydroxylase</fullName>
    </submittedName>
</protein>
<dbReference type="Proteomes" id="UP000183413">
    <property type="component" value="Unassembled WGS sequence"/>
</dbReference>
<dbReference type="InterPro" id="IPR027443">
    <property type="entry name" value="IPNS-like_sf"/>
</dbReference>
<evidence type="ECO:0000259" key="4">
    <source>
        <dbReference type="Pfam" id="PF05118"/>
    </source>
</evidence>
<dbReference type="InParanoid" id="A0A1I5TJJ9"/>
<dbReference type="AlphaFoldDB" id="A0A1I5TJJ9"/>
<feature type="domain" description="Aspartyl/asparaginy/proline hydroxylase" evidence="4">
    <location>
        <begin position="57"/>
        <end position="214"/>
    </location>
</feature>
<keyword evidence="3" id="KW-0560">Oxidoreductase</keyword>
<accession>A0A1I5TJJ9</accession>
<dbReference type="InterPro" id="IPR051821">
    <property type="entry name" value="Asp/Asn_beta-hydroxylase"/>
</dbReference>
<evidence type="ECO:0000256" key="1">
    <source>
        <dbReference type="ARBA" id="ARBA00007730"/>
    </source>
</evidence>
<reference evidence="5 6" key="1">
    <citation type="submission" date="2016-10" db="EMBL/GenBank/DDBJ databases">
        <authorList>
            <person name="de Groot N.N."/>
        </authorList>
    </citation>
    <scope>NUCLEOTIDE SEQUENCE [LARGE SCALE GENOMIC DNA]</scope>
    <source>
        <strain evidence="5 6">DSM 43067</strain>
    </source>
</reference>
<proteinExistence type="inferred from homology"/>
<dbReference type="STRING" id="1993.SAMN04489713_11820"/>
<dbReference type="Gene3D" id="2.60.120.330">
    <property type="entry name" value="B-lactam Antibiotic, Isopenicillin N Synthase, Chain"/>
    <property type="match status" value="1"/>
</dbReference>
<evidence type="ECO:0000256" key="2">
    <source>
        <dbReference type="ARBA" id="ARBA00022964"/>
    </source>
</evidence>
<evidence type="ECO:0000256" key="3">
    <source>
        <dbReference type="ARBA" id="ARBA00023002"/>
    </source>
</evidence>
<dbReference type="SUPFAM" id="SSF51197">
    <property type="entry name" value="Clavaminate synthase-like"/>
    <property type="match status" value="1"/>
</dbReference>
<evidence type="ECO:0000313" key="5">
    <source>
        <dbReference type="EMBL" id="SFP83232.1"/>
    </source>
</evidence>
<dbReference type="InterPro" id="IPR007803">
    <property type="entry name" value="Asp/Arg/Pro-Hydrxlase"/>
</dbReference>
<comment type="similarity">
    <text evidence="1">Belongs to the aspartyl/asparaginyl beta-hydroxylase family.</text>
</comment>
<keyword evidence="6" id="KW-1185">Reference proteome</keyword>
<dbReference type="eggNOG" id="COG3555">
    <property type="taxonomic scope" value="Bacteria"/>
</dbReference>
<keyword evidence="2" id="KW-0223">Dioxygenase</keyword>
<dbReference type="GO" id="GO:0051213">
    <property type="term" value="F:dioxygenase activity"/>
    <property type="evidence" value="ECO:0007669"/>
    <property type="project" value="UniProtKB-KW"/>
</dbReference>
<name>A0A1I5TJJ9_9ACTN</name>
<evidence type="ECO:0000313" key="6">
    <source>
        <dbReference type="Proteomes" id="UP000183413"/>
    </source>
</evidence>
<organism evidence="5 6">
    <name type="scientific">Actinomadura madurae</name>
    <dbReference type="NCBI Taxonomy" id="1993"/>
    <lineage>
        <taxon>Bacteria</taxon>
        <taxon>Bacillati</taxon>
        <taxon>Actinomycetota</taxon>
        <taxon>Actinomycetes</taxon>
        <taxon>Streptosporangiales</taxon>
        <taxon>Thermomonosporaceae</taxon>
        <taxon>Actinomadura</taxon>
    </lineage>
</organism>
<dbReference type="Pfam" id="PF05118">
    <property type="entry name" value="Asp_Arg_Hydrox"/>
    <property type="match status" value="1"/>
</dbReference>
<sequence length="250" mass="28569">MATVPWAIERRMLAVLSGTVTRLQKRLNLWFLGTAGGDERPVVFDIDETLPELREVEKEFDAIRGEFLVASGRDAVMPTYHELDPLQRGISATTPHDWRMFYLYSMGEVAEENAALCPLTIAALKKVPNLFQASFSILDPGKSIPAHNGPYYGYLRYHLGIEVPDDDPPQIRIRDHVHTWRDGESVLFDDSWNHEVINNCAERRVVLIVDVLRPMPRRQHLANRSFAFVLRFFYGRMLLRRLNAAAVPAA</sequence>
<dbReference type="EMBL" id="FOVH01000018">
    <property type="protein sequence ID" value="SFP83232.1"/>
    <property type="molecule type" value="Genomic_DNA"/>
</dbReference>